<protein>
    <submittedName>
        <fullName evidence="2">Uncharacterized protein</fullName>
    </submittedName>
</protein>
<comment type="caution">
    <text evidence="2">The sequence shown here is derived from an EMBL/GenBank/DDBJ whole genome shotgun (WGS) entry which is preliminary data.</text>
</comment>
<reference evidence="2" key="1">
    <citation type="submission" date="2023-03" db="EMBL/GenBank/DDBJ databases">
        <title>Massive genome expansion in bonnet fungi (Mycena s.s.) driven by repeated elements and novel gene families across ecological guilds.</title>
        <authorList>
            <consortium name="Lawrence Berkeley National Laboratory"/>
            <person name="Harder C.B."/>
            <person name="Miyauchi S."/>
            <person name="Viragh M."/>
            <person name="Kuo A."/>
            <person name="Thoen E."/>
            <person name="Andreopoulos B."/>
            <person name="Lu D."/>
            <person name="Skrede I."/>
            <person name="Drula E."/>
            <person name="Henrissat B."/>
            <person name="Morin E."/>
            <person name="Kohler A."/>
            <person name="Barry K."/>
            <person name="LaButti K."/>
            <person name="Morin E."/>
            <person name="Salamov A."/>
            <person name="Lipzen A."/>
            <person name="Mereny Z."/>
            <person name="Hegedus B."/>
            <person name="Baldrian P."/>
            <person name="Stursova M."/>
            <person name="Weitz H."/>
            <person name="Taylor A."/>
            <person name="Grigoriev I.V."/>
            <person name="Nagy L.G."/>
            <person name="Martin F."/>
            <person name="Kauserud H."/>
        </authorList>
    </citation>
    <scope>NUCLEOTIDE SEQUENCE</scope>
    <source>
        <strain evidence="2">CBHHK188m</strain>
    </source>
</reference>
<gene>
    <name evidence="2" type="ORF">DFH07DRAFT_772062</name>
</gene>
<dbReference type="AlphaFoldDB" id="A0AAD7JAH9"/>
<evidence type="ECO:0000313" key="3">
    <source>
        <dbReference type="Proteomes" id="UP001215280"/>
    </source>
</evidence>
<dbReference type="Proteomes" id="UP001215280">
    <property type="component" value="Unassembled WGS sequence"/>
</dbReference>
<evidence type="ECO:0000313" key="2">
    <source>
        <dbReference type="EMBL" id="KAJ7759729.1"/>
    </source>
</evidence>
<sequence length="184" mass="19306">MILADKEYLELDQSDSDTEPFPLTATSPKAVVDVVNVATSVGPEQAVSAGLLTLTGANPISTSTITATTIPPSSLGGPSPFSVVPSTYIRFYCSDGFRPIKPPGHTPSAHASGSASTSHGSFSAEDHGRHYVSSTAALEPFNTSGNCREGTPPKCLFTAVMSSGFPSPERPVNNPWRKRRKIGD</sequence>
<keyword evidence="3" id="KW-1185">Reference proteome</keyword>
<name>A0AAD7JAH9_9AGAR</name>
<dbReference type="EMBL" id="JARJLG010000051">
    <property type="protein sequence ID" value="KAJ7759729.1"/>
    <property type="molecule type" value="Genomic_DNA"/>
</dbReference>
<evidence type="ECO:0000256" key="1">
    <source>
        <dbReference type="SAM" id="MobiDB-lite"/>
    </source>
</evidence>
<organism evidence="2 3">
    <name type="scientific">Mycena maculata</name>
    <dbReference type="NCBI Taxonomy" id="230809"/>
    <lineage>
        <taxon>Eukaryota</taxon>
        <taxon>Fungi</taxon>
        <taxon>Dikarya</taxon>
        <taxon>Basidiomycota</taxon>
        <taxon>Agaricomycotina</taxon>
        <taxon>Agaricomycetes</taxon>
        <taxon>Agaricomycetidae</taxon>
        <taxon>Agaricales</taxon>
        <taxon>Marasmiineae</taxon>
        <taxon>Mycenaceae</taxon>
        <taxon>Mycena</taxon>
    </lineage>
</organism>
<feature type="compositionally biased region" description="Low complexity" evidence="1">
    <location>
        <begin position="106"/>
        <end position="123"/>
    </location>
</feature>
<feature type="region of interest" description="Disordered" evidence="1">
    <location>
        <begin position="102"/>
        <end position="127"/>
    </location>
</feature>
<proteinExistence type="predicted"/>
<feature type="region of interest" description="Disordered" evidence="1">
    <location>
        <begin position="162"/>
        <end position="184"/>
    </location>
</feature>
<accession>A0AAD7JAH9</accession>